<dbReference type="PANTHER" id="PTHR11579:SF18">
    <property type="entry name" value="PROTEIN-L-ISOASPARTATE O-METHYLTRANSFERASE"/>
    <property type="match status" value="1"/>
</dbReference>
<evidence type="ECO:0000256" key="1">
    <source>
        <dbReference type="ARBA" id="ARBA00005369"/>
    </source>
</evidence>
<reference evidence="4 5" key="1">
    <citation type="submission" date="2021-09" db="EMBL/GenBank/DDBJ databases">
        <title>Lysobacter sp. 13A isolated from the river sediment.</title>
        <authorList>
            <person name="Liu H."/>
            <person name="Li S."/>
            <person name="Mao S."/>
        </authorList>
    </citation>
    <scope>NUCLEOTIDE SEQUENCE [LARGE SCALE GENOMIC DNA]</scope>
    <source>
        <strain evidence="4 5">13A</strain>
    </source>
</reference>
<dbReference type="InterPro" id="IPR029063">
    <property type="entry name" value="SAM-dependent_MTases_sf"/>
</dbReference>
<organism evidence="4 5">
    <name type="scientific">Novilysobacter selenitireducens</name>
    <dbReference type="NCBI Taxonomy" id="2872639"/>
    <lineage>
        <taxon>Bacteria</taxon>
        <taxon>Pseudomonadati</taxon>
        <taxon>Pseudomonadota</taxon>
        <taxon>Gammaproteobacteria</taxon>
        <taxon>Lysobacterales</taxon>
        <taxon>Lysobacteraceae</taxon>
        <taxon>Novilysobacter</taxon>
    </lineage>
</organism>
<dbReference type="Gene3D" id="3.40.50.150">
    <property type="entry name" value="Vaccinia Virus protein VP39"/>
    <property type="match status" value="1"/>
</dbReference>
<sequence>MTTMDYAKARELMVEQQVRPWDVLDMRVLETLSNLPREAFVQDQHRSLAYADLALPLGHGESMMKPVVEGRTLQSLALEPTEDVLEIGTGSGFLSACLGRLARNVVSLEIHADLADAARARLQRQQVGNVEVVTADAFGWDTTRRFDAICVTGATADIPQSFMTWLRPGGRMFVVHGRSPAMDAAIVHAPAERNDVNAGRIQSLFETDLPYLVGAAPRPSFVL</sequence>
<evidence type="ECO:0000313" key="4">
    <source>
        <dbReference type="EMBL" id="MBZ4040597.1"/>
    </source>
</evidence>
<dbReference type="Pfam" id="PF01135">
    <property type="entry name" value="PCMT"/>
    <property type="match status" value="1"/>
</dbReference>
<evidence type="ECO:0000313" key="5">
    <source>
        <dbReference type="Proteomes" id="UP001430954"/>
    </source>
</evidence>
<accession>A0ABS7T9N1</accession>
<keyword evidence="5" id="KW-1185">Reference proteome</keyword>
<name>A0ABS7T9N1_9GAMM</name>
<comment type="similarity">
    <text evidence="1">Belongs to the methyltransferase superfamily. L-isoaspartyl/D-aspartyl protein methyltransferase family.</text>
</comment>
<comment type="caution">
    <text evidence="4">The sequence shown here is derived from an EMBL/GenBank/DDBJ whole genome shotgun (WGS) entry which is preliminary data.</text>
</comment>
<dbReference type="EMBL" id="JAINZW010000008">
    <property type="protein sequence ID" value="MBZ4040597.1"/>
    <property type="molecule type" value="Genomic_DNA"/>
</dbReference>
<dbReference type="InterPro" id="IPR000682">
    <property type="entry name" value="PCMT"/>
</dbReference>
<evidence type="ECO:0000256" key="3">
    <source>
        <dbReference type="ARBA" id="ARBA00030757"/>
    </source>
</evidence>
<dbReference type="SUPFAM" id="SSF53335">
    <property type="entry name" value="S-adenosyl-L-methionine-dependent methyltransferases"/>
    <property type="match status" value="1"/>
</dbReference>
<gene>
    <name evidence="4" type="ORF">K6753_13750</name>
</gene>
<dbReference type="RefSeq" id="WP_223677049.1">
    <property type="nucleotide sequence ID" value="NZ_JAINZW010000008.1"/>
</dbReference>
<protein>
    <recommendedName>
        <fullName evidence="2">Protein-L-isoaspartate O-methyltransferase</fullName>
    </recommendedName>
    <alternativeName>
        <fullName evidence="3">Protein L-isoaspartyl methyltransferase</fullName>
    </alternativeName>
</protein>
<dbReference type="CDD" id="cd02440">
    <property type="entry name" value="AdoMet_MTases"/>
    <property type="match status" value="1"/>
</dbReference>
<dbReference type="Proteomes" id="UP001430954">
    <property type="component" value="Unassembled WGS sequence"/>
</dbReference>
<evidence type="ECO:0000256" key="2">
    <source>
        <dbReference type="ARBA" id="ARBA00013346"/>
    </source>
</evidence>
<proteinExistence type="inferred from homology"/>
<dbReference type="PANTHER" id="PTHR11579">
    <property type="entry name" value="PROTEIN-L-ISOASPARTATE O-METHYLTRANSFERASE"/>
    <property type="match status" value="1"/>
</dbReference>